<feature type="domain" description="TRAF-type" evidence="13">
    <location>
        <begin position="122"/>
        <end position="175"/>
    </location>
</feature>
<feature type="zinc finger region" description="TRAF-type" evidence="11">
    <location>
        <begin position="177"/>
        <end position="224"/>
    </location>
</feature>
<dbReference type="KEGG" id="aqu:100635260"/>
<evidence type="ECO:0000256" key="8">
    <source>
        <dbReference type="ARBA" id="ARBA00022833"/>
    </source>
</evidence>
<dbReference type="GO" id="GO:0008270">
    <property type="term" value="F:zinc ion binding"/>
    <property type="evidence" value="ECO:0007669"/>
    <property type="project" value="UniProtKB-KW"/>
</dbReference>
<accession>A0A1X7VLZ6</accession>
<dbReference type="InterPro" id="IPR008974">
    <property type="entry name" value="TRAF-like"/>
</dbReference>
<dbReference type="SMART" id="SM00061">
    <property type="entry name" value="MATH"/>
    <property type="match status" value="1"/>
</dbReference>
<keyword evidence="6" id="KW-0677">Repeat</keyword>
<keyword evidence="15" id="KW-1185">Reference proteome</keyword>
<dbReference type="FunFam" id="2.60.210.10:FF:000001">
    <property type="entry name" value="TNF receptor-associated factor"/>
    <property type="match status" value="1"/>
</dbReference>
<evidence type="ECO:0000256" key="1">
    <source>
        <dbReference type="ARBA" id="ARBA00004496"/>
    </source>
</evidence>
<feature type="zinc finger region" description="TRAF-type" evidence="11">
    <location>
        <begin position="122"/>
        <end position="175"/>
    </location>
</feature>
<sequence>MASSLQNSSLELIYSQVARAPDLLGEKLTQPHLLTLLCCECGYPLTDGARQTSCGCRICSSCFSLFLESKDTEAFLCKRCNFPFPLNESFKDRAVQNELKLAKFPCFNPSCSWIGTNIMYKSHVDSCKYSVITCPHPHCGIKLLRNEMSTHVSSCIYTPSSCEYCLETYPSFQIENHHQTDCPEYSILCSSGCGQKLLRKELGDHLANYCPLTVRPCRYTKYGCHKKDTLDGLLKHYKDDSGYHLGLLEKTLSAGGSQLEDSRKQLVEETEKRVLESTRAELTEQKDEMEKRLAPICDGLLKCEIKLSELQDSFSELSLLFQTLQATSYNGQFVWKIPEVDRRRHDAKTGKTVSLYSAPFYTSRFGYKLCLRLYLNGDGSGKNSHISYFLTIMRGEYDALLPWPFSQMVTLMLLDQSGSGKHIVQCFKPEPSSSSFWQPKSEMNVASGCPRFAPLSVLNDPAYVKDDAMFFKVMIDVGNLVQP</sequence>
<keyword evidence="2" id="KW-0963">Cytoplasm</keyword>
<feature type="domain" description="MATH" evidence="12">
    <location>
        <begin position="330"/>
        <end position="475"/>
    </location>
</feature>
<evidence type="ECO:0008006" key="16">
    <source>
        <dbReference type="Google" id="ProtNLM"/>
    </source>
</evidence>
<dbReference type="InterPro" id="IPR002083">
    <property type="entry name" value="MATH/TRAF_dom"/>
</dbReference>
<dbReference type="Pfam" id="PF21355">
    <property type="entry name" value="TRAF-mep_MATH"/>
    <property type="match status" value="1"/>
</dbReference>
<name>A0A1X7VLZ6_AMPQE</name>
<keyword evidence="10" id="KW-0175">Coiled coil</keyword>
<keyword evidence="3" id="KW-1017">Isopeptide bond</keyword>
<keyword evidence="5 11" id="KW-0479">Metal-binding</keyword>
<dbReference type="GO" id="GO:0042981">
    <property type="term" value="P:regulation of apoptotic process"/>
    <property type="evidence" value="ECO:0007669"/>
    <property type="project" value="InterPro"/>
</dbReference>
<keyword evidence="4" id="KW-0053">Apoptosis</keyword>
<dbReference type="OrthoDB" id="5574452at2759"/>
<protein>
    <recommendedName>
        <fullName evidence="16">TNF receptor-associated factor</fullName>
    </recommendedName>
</protein>
<dbReference type="PROSITE" id="PS50145">
    <property type="entry name" value="ZF_TRAF"/>
    <property type="match status" value="2"/>
</dbReference>
<evidence type="ECO:0000256" key="6">
    <source>
        <dbReference type="ARBA" id="ARBA00022737"/>
    </source>
</evidence>
<keyword evidence="7 11" id="KW-0863">Zinc-finger</keyword>
<dbReference type="GO" id="GO:0043122">
    <property type="term" value="P:regulation of canonical NF-kappaB signal transduction"/>
    <property type="evidence" value="ECO:0007669"/>
    <property type="project" value="TreeGrafter"/>
</dbReference>
<evidence type="ECO:0000256" key="5">
    <source>
        <dbReference type="ARBA" id="ARBA00022723"/>
    </source>
</evidence>
<evidence type="ECO:0000256" key="7">
    <source>
        <dbReference type="ARBA" id="ARBA00022771"/>
    </source>
</evidence>
<evidence type="ECO:0000256" key="10">
    <source>
        <dbReference type="ARBA" id="ARBA00023054"/>
    </source>
</evidence>
<evidence type="ECO:0000256" key="11">
    <source>
        <dbReference type="PROSITE-ProRule" id="PRU00207"/>
    </source>
</evidence>
<dbReference type="Pfam" id="PF02176">
    <property type="entry name" value="zf-TRAF"/>
    <property type="match status" value="1"/>
</dbReference>
<evidence type="ECO:0000256" key="9">
    <source>
        <dbReference type="ARBA" id="ARBA00022843"/>
    </source>
</evidence>
<evidence type="ECO:0000313" key="15">
    <source>
        <dbReference type="Proteomes" id="UP000007879"/>
    </source>
</evidence>
<dbReference type="GO" id="GO:0006915">
    <property type="term" value="P:apoptotic process"/>
    <property type="evidence" value="ECO:0007669"/>
    <property type="project" value="UniProtKB-KW"/>
</dbReference>
<dbReference type="InterPro" id="IPR012227">
    <property type="entry name" value="TNF_rcpt-assoc_TRAF_met"/>
</dbReference>
<keyword evidence="8 11" id="KW-0862">Zinc</keyword>
<evidence type="ECO:0000256" key="3">
    <source>
        <dbReference type="ARBA" id="ARBA00022499"/>
    </source>
</evidence>
<dbReference type="GO" id="GO:0007165">
    <property type="term" value="P:signal transduction"/>
    <property type="evidence" value="ECO:0007669"/>
    <property type="project" value="InterPro"/>
</dbReference>
<evidence type="ECO:0000259" key="13">
    <source>
        <dbReference type="PROSITE" id="PS50145"/>
    </source>
</evidence>
<evidence type="ECO:0000256" key="4">
    <source>
        <dbReference type="ARBA" id="ARBA00022703"/>
    </source>
</evidence>
<keyword evidence="9" id="KW-0832">Ubl conjugation</keyword>
<feature type="domain" description="TRAF-type" evidence="13">
    <location>
        <begin position="177"/>
        <end position="224"/>
    </location>
</feature>
<dbReference type="GO" id="GO:0005737">
    <property type="term" value="C:cytoplasm"/>
    <property type="evidence" value="ECO:0007669"/>
    <property type="project" value="UniProtKB-SubCell"/>
</dbReference>
<dbReference type="InterPro" id="IPR049342">
    <property type="entry name" value="TRAF1-6_MATH_dom"/>
</dbReference>
<dbReference type="eggNOG" id="KOG0297">
    <property type="taxonomic scope" value="Eukaryota"/>
</dbReference>
<dbReference type="GO" id="GO:0009898">
    <property type="term" value="C:cytoplasmic side of plasma membrane"/>
    <property type="evidence" value="ECO:0007669"/>
    <property type="project" value="TreeGrafter"/>
</dbReference>
<dbReference type="PROSITE" id="PS50144">
    <property type="entry name" value="MATH"/>
    <property type="match status" value="1"/>
</dbReference>
<dbReference type="InParanoid" id="A0A1X7VLZ6"/>
<dbReference type="EnsemblMetazoa" id="Aqu2.1.41092_001">
    <property type="protein sequence ID" value="Aqu2.1.41092_001"/>
    <property type="gene ID" value="Aqu2.1.41092"/>
</dbReference>
<gene>
    <name evidence="14" type="primary">100635260</name>
</gene>
<evidence type="ECO:0000313" key="14">
    <source>
        <dbReference type="EnsemblMetazoa" id="Aqu2.1.41092_001"/>
    </source>
</evidence>
<reference evidence="15" key="1">
    <citation type="journal article" date="2010" name="Nature">
        <title>The Amphimedon queenslandica genome and the evolution of animal complexity.</title>
        <authorList>
            <person name="Srivastava M."/>
            <person name="Simakov O."/>
            <person name="Chapman J."/>
            <person name="Fahey B."/>
            <person name="Gauthier M.E."/>
            <person name="Mitros T."/>
            <person name="Richards G.S."/>
            <person name="Conaco C."/>
            <person name="Dacre M."/>
            <person name="Hellsten U."/>
            <person name="Larroux C."/>
            <person name="Putnam N.H."/>
            <person name="Stanke M."/>
            <person name="Adamska M."/>
            <person name="Darling A."/>
            <person name="Degnan S.M."/>
            <person name="Oakley T.H."/>
            <person name="Plachetzki D.C."/>
            <person name="Zhai Y."/>
            <person name="Adamski M."/>
            <person name="Calcino A."/>
            <person name="Cummins S.F."/>
            <person name="Goodstein D.M."/>
            <person name="Harris C."/>
            <person name="Jackson D.J."/>
            <person name="Leys S.P."/>
            <person name="Shu S."/>
            <person name="Woodcroft B.J."/>
            <person name="Vervoort M."/>
            <person name="Kosik K.S."/>
            <person name="Manning G."/>
            <person name="Degnan B.M."/>
            <person name="Rokhsar D.S."/>
        </authorList>
    </citation>
    <scope>NUCLEOTIDE SEQUENCE [LARGE SCALE GENOMIC DNA]</scope>
</reference>
<evidence type="ECO:0000259" key="12">
    <source>
        <dbReference type="PROSITE" id="PS50144"/>
    </source>
</evidence>
<comment type="subcellular location">
    <subcellularLocation>
        <location evidence="1">Cytoplasm</location>
    </subcellularLocation>
</comment>
<dbReference type="GO" id="GO:0005164">
    <property type="term" value="F:tumor necrosis factor receptor binding"/>
    <property type="evidence" value="ECO:0007669"/>
    <property type="project" value="TreeGrafter"/>
</dbReference>
<dbReference type="SUPFAM" id="SSF49599">
    <property type="entry name" value="TRAF domain-like"/>
    <property type="match status" value="2"/>
</dbReference>
<dbReference type="EnsemblMetazoa" id="XM_003383695.3">
    <property type="protein sequence ID" value="XP_003383743.1"/>
    <property type="gene ID" value="LOC100635260"/>
</dbReference>
<dbReference type="PANTHER" id="PTHR10131">
    <property type="entry name" value="TNF RECEPTOR ASSOCIATED FACTOR"/>
    <property type="match status" value="1"/>
</dbReference>
<organism evidence="14">
    <name type="scientific">Amphimedon queenslandica</name>
    <name type="common">Sponge</name>
    <dbReference type="NCBI Taxonomy" id="400682"/>
    <lineage>
        <taxon>Eukaryota</taxon>
        <taxon>Metazoa</taxon>
        <taxon>Porifera</taxon>
        <taxon>Demospongiae</taxon>
        <taxon>Heteroscleromorpha</taxon>
        <taxon>Haplosclerida</taxon>
        <taxon>Niphatidae</taxon>
        <taxon>Amphimedon</taxon>
    </lineage>
</organism>
<dbReference type="Gene3D" id="2.60.210.10">
    <property type="entry name" value="Apoptosis, Tumor Necrosis Factor Receptor Associated Protein 2, Chain A"/>
    <property type="match status" value="1"/>
</dbReference>
<dbReference type="STRING" id="400682.A0A1X7VLZ6"/>
<evidence type="ECO:0000256" key="2">
    <source>
        <dbReference type="ARBA" id="ARBA00022490"/>
    </source>
</evidence>
<dbReference type="PIRSF" id="PIRSF015614">
    <property type="entry name" value="TRAF"/>
    <property type="match status" value="1"/>
</dbReference>
<proteinExistence type="predicted"/>
<dbReference type="Proteomes" id="UP000007879">
    <property type="component" value="Unassembled WGS sequence"/>
</dbReference>
<dbReference type="Gene3D" id="3.30.40.10">
    <property type="entry name" value="Zinc/RING finger domain, C3HC4 (zinc finger)"/>
    <property type="match status" value="2"/>
</dbReference>
<dbReference type="InterPro" id="IPR001293">
    <property type="entry name" value="Znf_TRAF"/>
</dbReference>
<dbReference type="PANTHER" id="PTHR10131:SF138">
    <property type="entry name" value="RE66324P"/>
    <property type="match status" value="1"/>
</dbReference>
<reference evidence="14" key="2">
    <citation type="submission" date="2017-05" db="UniProtKB">
        <authorList>
            <consortium name="EnsemblMetazoa"/>
        </authorList>
    </citation>
    <scope>IDENTIFICATION</scope>
</reference>
<dbReference type="AlphaFoldDB" id="A0A1X7VLZ6"/>
<dbReference type="InterPro" id="IPR013083">
    <property type="entry name" value="Znf_RING/FYVE/PHD"/>
</dbReference>